<name>A0ABD2XUY6_9GENT</name>
<organism evidence="1 2">
    <name type="scientific">Cinchona calisaya</name>
    <dbReference type="NCBI Taxonomy" id="153742"/>
    <lineage>
        <taxon>Eukaryota</taxon>
        <taxon>Viridiplantae</taxon>
        <taxon>Streptophyta</taxon>
        <taxon>Embryophyta</taxon>
        <taxon>Tracheophyta</taxon>
        <taxon>Spermatophyta</taxon>
        <taxon>Magnoliopsida</taxon>
        <taxon>eudicotyledons</taxon>
        <taxon>Gunneridae</taxon>
        <taxon>Pentapetalae</taxon>
        <taxon>asterids</taxon>
        <taxon>lamiids</taxon>
        <taxon>Gentianales</taxon>
        <taxon>Rubiaceae</taxon>
        <taxon>Cinchonoideae</taxon>
        <taxon>Cinchoneae</taxon>
        <taxon>Cinchona</taxon>
    </lineage>
</organism>
<proteinExistence type="predicted"/>
<comment type="caution">
    <text evidence="1">The sequence shown here is derived from an EMBL/GenBank/DDBJ whole genome shotgun (WGS) entry which is preliminary data.</text>
</comment>
<protein>
    <submittedName>
        <fullName evidence="1">Uncharacterized protein</fullName>
    </submittedName>
</protein>
<gene>
    <name evidence="1" type="ORF">ACH5RR_041028</name>
</gene>
<reference evidence="1 2" key="1">
    <citation type="submission" date="2024-11" db="EMBL/GenBank/DDBJ databases">
        <title>A near-complete genome assembly of Cinchona calisaya.</title>
        <authorList>
            <person name="Lian D.C."/>
            <person name="Zhao X.W."/>
            <person name="Wei L."/>
        </authorList>
    </citation>
    <scope>NUCLEOTIDE SEQUENCE [LARGE SCALE GENOMIC DNA]</scope>
    <source>
        <tissue evidence="1">Nenye</tissue>
    </source>
</reference>
<accession>A0ABD2XUY6</accession>
<dbReference type="AlphaFoldDB" id="A0ABD2XUY6"/>
<dbReference type="Proteomes" id="UP001630127">
    <property type="component" value="Unassembled WGS sequence"/>
</dbReference>
<sequence>MLNKNKEKFGVAGTIKVSLYAISSKSRSLASLHLLSSFAELVQFYENCTLVVRLGVIPMLIKIAENGESEDLVGTSLVVLCLQERGFVRARKKASLLMKKMMKANLDACVDGNSIMYQW</sequence>
<evidence type="ECO:0000313" key="1">
    <source>
        <dbReference type="EMBL" id="KAL3498296.1"/>
    </source>
</evidence>
<dbReference type="EMBL" id="JBJUIK010000017">
    <property type="protein sequence ID" value="KAL3498296.1"/>
    <property type="molecule type" value="Genomic_DNA"/>
</dbReference>
<evidence type="ECO:0000313" key="2">
    <source>
        <dbReference type="Proteomes" id="UP001630127"/>
    </source>
</evidence>
<keyword evidence="2" id="KW-1185">Reference proteome</keyword>